<organism evidence="2 3">
    <name type="scientific">Haloferax mediterranei (strain ATCC 33500 / DSM 1411 / JCM 8866 / NBRC 14739 / NCIMB 2177 / R-4)</name>
    <name type="common">Halobacterium mediterranei</name>
    <dbReference type="NCBI Taxonomy" id="523841"/>
    <lineage>
        <taxon>Archaea</taxon>
        <taxon>Methanobacteriati</taxon>
        <taxon>Methanobacteriota</taxon>
        <taxon>Stenosarchaea group</taxon>
        <taxon>Halobacteria</taxon>
        <taxon>Halobacteriales</taxon>
        <taxon>Haloferacaceae</taxon>
        <taxon>Haloferax</taxon>
    </lineage>
</organism>
<feature type="region of interest" description="Disordered" evidence="1">
    <location>
        <begin position="1"/>
        <end position="54"/>
    </location>
</feature>
<evidence type="ECO:0000313" key="3">
    <source>
        <dbReference type="Proteomes" id="UP000006469"/>
    </source>
</evidence>
<protein>
    <submittedName>
        <fullName evidence="2">Uncharacterized protein</fullName>
    </submittedName>
</protein>
<reference evidence="2 3" key="1">
    <citation type="journal article" date="2012" name="J. Bacteriol.">
        <title>Complete genome sequence of the metabolically versatile halophilic archaeon Haloferax mediterranei, a poly(3-hydroxybutyrate-co-3-hydroxyvalerate) producer.</title>
        <authorList>
            <person name="Han J."/>
            <person name="Zhang F."/>
            <person name="Hou J."/>
            <person name="Liu X."/>
            <person name="Li M."/>
            <person name="Liu H."/>
            <person name="Cai L."/>
            <person name="Zhang B."/>
            <person name="Chen Y."/>
            <person name="Zhou J."/>
            <person name="Hu S."/>
            <person name="Xiang H."/>
        </authorList>
    </citation>
    <scope>NUCLEOTIDE SEQUENCE [LARGE SCALE GENOMIC DNA]</scope>
    <source>
        <strain evidence="3">ATCC 33500 / DSM 1411 / JCM 8866 / NBRC 14739 / NCIMB 2177 / R-4</strain>
    </source>
</reference>
<dbReference type="Proteomes" id="UP000006469">
    <property type="component" value="Chromosome"/>
</dbReference>
<accession>I3R3H0</accession>
<dbReference type="KEGG" id="hme:HFX_1063"/>
<dbReference type="AlphaFoldDB" id="I3R3H0"/>
<dbReference type="HOGENOM" id="CLU_2613492_0_0_2"/>
<sequence>MHPVVDGGESEQADGPDEEEETPDERQQDDEGRADGSDRHGGRALGTHSMMSPSVTYRATVIVLMKPMMARTRLTPTK</sequence>
<feature type="compositionally biased region" description="Acidic residues" evidence="1">
    <location>
        <begin position="8"/>
        <end position="23"/>
    </location>
</feature>
<gene>
    <name evidence="2" type="ordered locus">HFX_1063</name>
</gene>
<feature type="compositionally biased region" description="Basic and acidic residues" evidence="1">
    <location>
        <begin position="24"/>
        <end position="41"/>
    </location>
</feature>
<name>I3R3H0_HALMT</name>
<evidence type="ECO:0000256" key="1">
    <source>
        <dbReference type="SAM" id="MobiDB-lite"/>
    </source>
</evidence>
<evidence type="ECO:0000313" key="2">
    <source>
        <dbReference type="EMBL" id="AFK18780.1"/>
    </source>
</evidence>
<dbReference type="EMBL" id="CP001868">
    <property type="protein sequence ID" value="AFK18780.1"/>
    <property type="molecule type" value="Genomic_DNA"/>
</dbReference>
<proteinExistence type="predicted"/>